<protein>
    <submittedName>
        <fullName evidence="1">Methyltransferase domain-containing protein</fullName>
    </submittedName>
</protein>
<dbReference type="PANTHER" id="PTHR43591">
    <property type="entry name" value="METHYLTRANSFERASE"/>
    <property type="match status" value="1"/>
</dbReference>
<reference evidence="1 2" key="1">
    <citation type="submission" date="2019-12" db="EMBL/GenBank/DDBJ databases">
        <title>Microbes associate with the intestines of laboratory mice.</title>
        <authorList>
            <person name="Navarre W."/>
            <person name="Wong E."/>
        </authorList>
    </citation>
    <scope>NUCLEOTIDE SEQUENCE [LARGE SCALE GENOMIC DNA]</scope>
    <source>
        <strain evidence="1 2">NM82_D38</strain>
    </source>
</reference>
<dbReference type="GO" id="GO:0032259">
    <property type="term" value="P:methylation"/>
    <property type="evidence" value="ECO:0007669"/>
    <property type="project" value="UniProtKB-KW"/>
</dbReference>
<dbReference type="SUPFAM" id="SSF53335">
    <property type="entry name" value="S-adenosyl-L-methionine-dependent methyltransferases"/>
    <property type="match status" value="1"/>
</dbReference>
<dbReference type="RefSeq" id="WP_160335130.1">
    <property type="nucleotide sequence ID" value="NZ_WSRP01000014.1"/>
</dbReference>
<keyword evidence="1" id="KW-0808">Transferase</keyword>
<dbReference type="InterPro" id="IPR029063">
    <property type="entry name" value="SAM-dependent_MTases_sf"/>
</dbReference>
<evidence type="ECO:0000313" key="2">
    <source>
        <dbReference type="Proteomes" id="UP000472580"/>
    </source>
</evidence>
<keyword evidence="1" id="KW-0489">Methyltransferase</keyword>
<name>A0A6L6YJ32_9BURK</name>
<dbReference type="Proteomes" id="UP000472580">
    <property type="component" value="Unassembled WGS sequence"/>
</dbReference>
<dbReference type="CDD" id="cd02440">
    <property type="entry name" value="AdoMet_MTases"/>
    <property type="match status" value="1"/>
</dbReference>
<comment type="caution">
    <text evidence="1">The sequence shown here is derived from an EMBL/GenBank/DDBJ whole genome shotgun (WGS) entry which is preliminary data.</text>
</comment>
<proteinExistence type="predicted"/>
<organism evidence="1 2">
    <name type="scientific">Parasutterella muris</name>
    <dbReference type="NCBI Taxonomy" id="2565572"/>
    <lineage>
        <taxon>Bacteria</taxon>
        <taxon>Pseudomonadati</taxon>
        <taxon>Pseudomonadota</taxon>
        <taxon>Betaproteobacteria</taxon>
        <taxon>Burkholderiales</taxon>
        <taxon>Sutterellaceae</taxon>
        <taxon>Parasutterella</taxon>
    </lineage>
</organism>
<evidence type="ECO:0000313" key="1">
    <source>
        <dbReference type="EMBL" id="MVX56698.1"/>
    </source>
</evidence>
<dbReference type="AlphaFoldDB" id="A0A6L6YJ32"/>
<dbReference type="GO" id="GO:0008168">
    <property type="term" value="F:methyltransferase activity"/>
    <property type="evidence" value="ECO:0007669"/>
    <property type="project" value="UniProtKB-KW"/>
</dbReference>
<dbReference type="Pfam" id="PF13489">
    <property type="entry name" value="Methyltransf_23"/>
    <property type="match status" value="1"/>
</dbReference>
<keyword evidence="2" id="KW-1185">Reference proteome</keyword>
<gene>
    <name evidence="1" type="ORF">E5987_05680</name>
</gene>
<accession>A0A6L6YJ32</accession>
<dbReference type="OrthoDB" id="9804312at2"/>
<dbReference type="Gene3D" id="3.40.50.150">
    <property type="entry name" value="Vaccinia Virus protein VP39"/>
    <property type="match status" value="1"/>
</dbReference>
<sequence>MKEPYIPSEHSLKGLKGAPSEWVKRFIPKLPKGGRVLDLACGCGRNTRLLASCGFEVVGADIDERCRPYIEAIPGAVFVQADFEGSPWPFEPKSFDAVLVSFYLERRLYQNLFEVLKEDGFLIYETFMLPYPGFDGNRAKNPDFVLKPLELIDVYRDQMEILAYGQELGEKGDCFQQFLAQKSLRS</sequence>
<dbReference type="EMBL" id="WSRP01000014">
    <property type="protein sequence ID" value="MVX56698.1"/>
    <property type="molecule type" value="Genomic_DNA"/>
</dbReference>